<keyword evidence="1" id="KW-0472">Membrane</keyword>
<keyword evidence="3" id="KW-1185">Reference proteome</keyword>
<name>A0A934R5U4_9BACT</name>
<evidence type="ECO:0000313" key="2">
    <source>
        <dbReference type="EMBL" id="MBK1815704.1"/>
    </source>
</evidence>
<dbReference type="EMBL" id="JAENIK010000009">
    <property type="protein sequence ID" value="MBK1815704.1"/>
    <property type="molecule type" value="Genomic_DNA"/>
</dbReference>
<protein>
    <recommendedName>
        <fullName evidence="4">PNPLA domain-containing protein</fullName>
    </recommendedName>
</protein>
<dbReference type="RefSeq" id="WP_200350661.1">
    <property type="nucleotide sequence ID" value="NZ_BAABHZ010000008.1"/>
</dbReference>
<accession>A0A934R5U4</accession>
<feature type="transmembrane region" description="Helical" evidence="1">
    <location>
        <begin position="434"/>
        <end position="453"/>
    </location>
</feature>
<dbReference type="PANTHER" id="PTHR10728:SF40">
    <property type="entry name" value="PATATIN FAMILY PROTEIN"/>
    <property type="match status" value="1"/>
</dbReference>
<feature type="transmembrane region" description="Helical" evidence="1">
    <location>
        <begin position="588"/>
        <end position="610"/>
    </location>
</feature>
<evidence type="ECO:0008006" key="4">
    <source>
        <dbReference type="Google" id="ProtNLM"/>
    </source>
</evidence>
<proteinExistence type="predicted"/>
<feature type="transmembrane region" description="Helical" evidence="1">
    <location>
        <begin position="473"/>
        <end position="498"/>
    </location>
</feature>
<dbReference type="GO" id="GO:0046475">
    <property type="term" value="P:glycerophospholipid catabolic process"/>
    <property type="evidence" value="ECO:0007669"/>
    <property type="project" value="TreeGrafter"/>
</dbReference>
<evidence type="ECO:0000313" key="3">
    <source>
        <dbReference type="Proteomes" id="UP000600139"/>
    </source>
</evidence>
<sequence length="998" mass="110954">MCTSTSCQTKPRGSAGILHLELVTRMTDQRLYCRSRQEDLAAGSVRILSDVTRKLLMEESEDGKFTRAARRLLEGILQPHLVRWQDWADNGATPSGGEGEQAIRFRDEWSRRRFRAELRELQPRLLGASETFEELSRGGSPDPVLLNFTKGSQTYYLLNGEIEKLWKKTGFPNMPLESVIRPQVALYGVEKEGRDAKNPISDKMHESERKSILRRRAAMQGSDVMPQAGSGNSELYDAFGLALSGGGIRSATFCLGVVQSLHKRGLFRKVDYLSTVSGGGYLGTFLTSYLGHQLVDEKGDSIPNVDPTKVIDDVLGPSYGSPGAGKKVGPTTAAETPPLRHLRNNSKYLLNGGNKALLKIGAVFLNGVFAAFLMLLSLPVLVALGLRFVELFSSPAIGRWTADLLPDRMLGFFDHLSDGFATTFTPAIFQQPGGFHLAVMLGLCIFFLLLRPFAQRLAEGKKWKSGWVQSRKFIELGGNLLILVVLVISAMCAFYLWVPQYAELVTSPFSSWAPSSLGATHIEWVAGVISAIMPTILGLLARRRNGTQRKWAKMLFLLTGPLFFLTTLTIIARHMGVGGVEAAHQGEWIIGGLGLLAWVFLALNVNTFALHRYYRERLCECYLAVPADSEVGIVQQKLDNLTYGACQDVCPSPVVVGTRKYSRLSEIGLGPAAPYHLINATLNAPASRNPELRGRNGDFFVFSREYCGSPLTGYITTEAMETEDPGIDLGTAMAISGAAASTNMGSKTMREYRFLMTLFNIRLGYWMRRPGLVRSKWRRTALALFRGPGPVYFFREMLGLIHQGHGYVNLSDGGHIENLGAYELLRRQCRFIVCVDAGMEPGMECADLMRLQRLAEIDFGINMRFDLSDLTPLPSKYSRAYGTLVKIDYAPEEAPDGCETSDKLGWMLYLKLAMTGTEPRHVLDYHRQNPEFPHQTTKDQFYDEAQFESYRSLGHCAASNLFRKEVIGSENMGKDMAVHKWFECLATSLLSDNDEVFR</sequence>
<dbReference type="GO" id="GO:0004623">
    <property type="term" value="F:phospholipase A2 activity"/>
    <property type="evidence" value="ECO:0007669"/>
    <property type="project" value="TreeGrafter"/>
</dbReference>
<keyword evidence="1" id="KW-0812">Transmembrane</keyword>
<dbReference type="GO" id="GO:0005829">
    <property type="term" value="C:cytosol"/>
    <property type="evidence" value="ECO:0007669"/>
    <property type="project" value="TreeGrafter"/>
</dbReference>
<dbReference type="InterPro" id="IPR016035">
    <property type="entry name" value="Acyl_Trfase/lysoPLipase"/>
</dbReference>
<evidence type="ECO:0000256" key="1">
    <source>
        <dbReference type="SAM" id="Phobius"/>
    </source>
</evidence>
<dbReference type="SUPFAM" id="SSF52151">
    <property type="entry name" value="FabD/lysophospholipase-like"/>
    <property type="match status" value="1"/>
</dbReference>
<dbReference type="AlphaFoldDB" id="A0A934R5U4"/>
<comment type="caution">
    <text evidence="2">The sequence shown here is derived from an EMBL/GenBank/DDBJ whole genome shotgun (WGS) entry which is preliminary data.</text>
</comment>
<dbReference type="Gene3D" id="3.40.1090.10">
    <property type="entry name" value="Cytosolic phospholipase A2 catalytic domain"/>
    <property type="match status" value="1"/>
</dbReference>
<feature type="transmembrane region" description="Helical" evidence="1">
    <location>
        <begin position="554"/>
        <end position="576"/>
    </location>
</feature>
<keyword evidence="1" id="KW-1133">Transmembrane helix</keyword>
<reference evidence="2" key="1">
    <citation type="submission" date="2021-01" db="EMBL/GenBank/DDBJ databases">
        <title>Modified the classification status of verrucomicrobia.</title>
        <authorList>
            <person name="Feng X."/>
        </authorList>
    </citation>
    <scope>NUCLEOTIDE SEQUENCE</scope>
    <source>
        <strain evidence="2">JCM 18052</strain>
    </source>
</reference>
<feature type="transmembrane region" description="Helical" evidence="1">
    <location>
        <begin position="518"/>
        <end position="542"/>
    </location>
</feature>
<dbReference type="Proteomes" id="UP000600139">
    <property type="component" value="Unassembled WGS sequence"/>
</dbReference>
<organism evidence="2 3">
    <name type="scientific">Luteolibacter yonseiensis</name>
    <dbReference type="NCBI Taxonomy" id="1144680"/>
    <lineage>
        <taxon>Bacteria</taxon>
        <taxon>Pseudomonadati</taxon>
        <taxon>Verrucomicrobiota</taxon>
        <taxon>Verrucomicrobiia</taxon>
        <taxon>Verrucomicrobiales</taxon>
        <taxon>Verrucomicrobiaceae</taxon>
        <taxon>Luteolibacter</taxon>
    </lineage>
</organism>
<feature type="transmembrane region" description="Helical" evidence="1">
    <location>
        <begin position="363"/>
        <end position="386"/>
    </location>
</feature>
<dbReference type="PANTHER" id="PTHR10728">
    <property type="entry name" value="CYTOSOLIC PHOSPHOLIPASE A2"/>
    <property type="match status" value="1"/>
</dbReference>
<gene>
    <name evidence="2" type="ORF">JIN84_08755</name>
</gene>